<evidence type="ECO:0000313" key="2">
    <source>
        <dbReference type="EMBL" id="ADY14096.1"/>
    </source>
</evidence>
<gene>
    <name evidence="2" type="ordered locus">SpiBuddy_2277</name>
</gene>
<dbReference type="InterPro" id="IPR005325">
    <property type="entry name" value="DUF308_memb"/>
</dbReference>
<dbReference type="STRING" id="158189.SpiBuddy_2277"/>
<name>F0RSI3_SPHGB</name>
<feature type="transmembrane region" description="Helical" evidence="1">
    <location>
        <begin position="155"/>
        <end position="176"/>
    </location>
</feature>
<keyword evidence="1" id="KW-1133">Transmembrane helix</keyword>
<feature type="transmembrane region" description="Helical" evidence="1">
    <location>
        <begin position="69"/>
        <end position="92"/>
    </location>
</feature>
<proteinExistence type="predicted"/>
<feature type="transmembrane region" description="Helical" evidence="1">
    <location>
        <begin position="12"/>
        <end position="29"/>
    </location>
</feature>
<dbReference type="AlphaFoldDB" id="F0RSI3"/>
<evidence type="ECO:0000256" key="1">
    <source>
        <dbReference type="SAM" id="Phobius"/>
    </source>
</evidence>
<dbReference type="HOGENOM" id="CLU_1348205_0_0_12"/>
<accession>F0RSI3</accession>
<feature type="transmembrane region" description="Helical" evidence="1">
    <location>
        <begin position="98"/>
        <end position="119"/>
    </location>
</feature>
<dbReference type="Proteomes" id="UP000008466">
    <property type="component" value="Chromosome"/>
</dbReference>
<evidence type="ECO:0008006" key="4">
    <source>
        <dbReference type="Google" id="ProtNLM"/>
    </source>
</evidence>
<dbReference type="Pfam" id="PF03729">
    <property type="entry name" value="DUF308"/>
    <property type="match status" value="2"/>
</dbReference>
<dbReference type="eggNOG" id="ENOG502ZQT0">
    <property type="taxonomic scope" value="Bacteria"/>
</dbReference>
<organism evidence="2 3">
    <name type="scientific">Sphaerochaeta globosa (strain ATCC BAA-1886 / DSM 22777 / Buddy)</name>
    <name type="common">Spirochaeta sp. (strain Buddy)</name>
    <dbReference type="NCBI Taxonomy" id="158189"/>
    <lineage>
        <taxon>Bacteria</taxon>
        <taxon>Pseudomonadati</taxon>
        <taxon>Spirochaetota</taxon>
        <taxon>Spirochaetia</taxon>
        <taxon>Spirochaetales</taxon>
        <taxon>Sphaerochaetaceae</taxon>
        <taxon>Sphaerochaeta</taxon>
    </lineage>
</organism>
<dbReference type="EMBL" id="CP002541">
    <property type="protein sequence ID" value="ADY14096.1"/>
    <property type="molecule type" value="Genomic_DNA"/>
</dbReference>
<keyword evidence="1" id="KW-0812">Transmembrane</keyword>
<dbReference type="RefSeq" id="WP_013607945.1">
    <property type="nucleotide sequence ID" value="NC_015152.1"/>
</dbReference>
<feature type="transmembrane region" description="Helical" evidence="1">
    <location>
        <begin position="126"/>
        <end position="149"/>
    </location>
</feature>
<sequence>MQESFLKRHLMLSIVFGSLLMIFGIYLMFQQESFIRIFISILGLFLTGSGLFSLFSLNRYQLGKRTKIATLVKALISLGLGVVAIIVPLSAANVSWTVLLYVIAAELIFSSIILFLDALLLRKSGIIISGMLSEGVFSLVVAILLFVFPQQIGSMLLKLVGAVLIASGLAMVLWAYRIRKINRQSSTQTIEAEAVVVDEPSKD</sequence>
<feature type="transmembrane region" description="Helical" evidence="1">
    <location>
        <begin position="35"/>
        <end position="57"/>
    </location>
</feature>
<reference evidence="3" key="1">
    <citation type="submission" date="2011-02" db="EMBL/GenBank/DDBJ databases">
        <title>Complete sequence of Spirochaeta sp. Buddy.</title>
        <authorList>
            <person name="Lucas S."/>
            <person name="Copeland A."/>
            <person name="Lapidus A."/>
            <person name="Cheng J.-F."/>
            <person name="Goodwin L."/>
            <person name="Pitluck S."/>
            <person name="Zeytun A."/>
            <person name="Detter J.C."/>
            <person name="Han C."/>
            <person name="Tapia R."/>
            <person name="Land M."/>
            <person name="Hauser L."/>
            <person name="Kyrpides N."/>
            <person name="Ivanova N."/>
            <person name="Mikhailova N."/>
            <person name="Pagani I."/>
            <person name="Ritalahti K.M."/>
            <person name="Loeffler F.E."/>
            <person name="Woyke T."/>
        </authorList>
    </citation>
    <scope>NUCLEOTIDE SEQUENCE [LARGE SCALE GENOMIC DNA]</scope>
    <source>
        <strain evidence="3">ATCC BAA-1886 / DSM 22777 / Buddy</strain>
    </source>
</reference>
<dbReference type="KEGG" id="sbu:SpiBuddy_2277"/>
<keyword evidence="1" id="KW-0472">Membrane</keyword>
<dbReference type="OrthoDB" id="370996at2"/>
<protein>
    <recommendedName>
        <fullName evidence="4">DUF308 domain-containing protein</fullName>
    </recommendedName>
</protein>
<keyword evidence="3" id="KW-1185">Reference proteome</keyword>
<evidence type="ECO:0000313" key="3">
    <source>
        <dbReference type="Proteomes" id="UP000008466"/>
    </source>
</evidence>